<proteinExistence type="predicted"/>
<keyword evidence="2" id="KW-1185">Reference proteome</keyword>
<reference evidence="1 2" key="1">
    <citation type="submission" date="2016-03" db="EMBL/GenBank/DDBJ databases">
        <title>Complete genome sequence of a novel chlorpyrifos degrading bacterium, Cupriavidus nantongensis sp. X1.</title>
        <authorList>
            <person name="Fang L."/>
        </authorList>
    </citation>
    <scope>NUCLEOTIDE SEQUENCE [LARGE SCALE GENOMIC DNA]</scope>
    <source>
        <strain evidence="1 2">X1</strain>
    </source>
</reference>
<organism evidence="1 2">
    <name type="scientific">Cupriavidus nantongensis</name>
    <dbReference type="NCBI Taxonomy" id="1796606"/>
    <lineage>
        <taxon>Bacteria</taxon>
        <taxon>Pseudomonadati</taxon>
        <taxon>Pseudomonadota</taxon>
        <taxon>Betaproteobacteria</taxon>
        <taxon>Burkholderiales</taxon>
        <taxon>Burkholderiaceae</taxon>
        <taxon>Cupriavidus</taxon>
    </lineage>
</organism>
<name>A0A142JGQ7_9BURK</name>
<gene>
    <name evidence="1" type="ORF">A2G96_05725</name>
</gene>
<protein>
    <submittedName>
        <fullName evidence="1">Transcriptional regulator</fullName>
    </submittedName>
</protein>
<sequence>MAKKKDQSQTPTILPKDGVSRFGQIAPFIPFSRETWRKLVQAGKAPQPIKMGDRCTVYRNAEVHAWLADPVNYRAAQ</sequence>
<evidence type="ECO:0000313" key="2">
    <source>
        <dbReference type="Proteomes" id="UP000075238"/>
    </source>
</evidence>
<dbReference type="RefSeq" id="WP_062797548.1">
    <property type="nucleotide sequence ID" value="NZ_CP014844.1"/>
</dbReference>
<dbReference type="Proteomes" id="UP000075238">
    <property type="component" value="Chromosome 1"/>
</dbReference>
<dbReference type="KEGG" id="cnan:A2G96_05725"/>
<dbReference type="STRING" id="1796606.A2G96_05725"/>
<evidence type="ECO:0000313" key="1">
    <source>
        <dbReference type="EMBL" id="AMR77269.1"/>
    </source>
</evidence>
<dbReference type="AlphaFoldDB" id="A0A142JGQ7"/>
<dbReference type="EMBL" id="CP014844">
    <property type="protein sequence ID" value="AMR77269.1"/>
    <property type="molecule type" value="Genomic_DNA"/>
</dbReference>
<accession>A0A142JGQ7</accession>
<dbReference type="OrthoDB" id="8548202at2"/>